<dbReference type="Pfam" id="PF13091">
    <property type="entry name" value="PLDc_2"/>
    <property type="match status" value="1"/>
</dbReference>
<dbReference type="OrthoDB" id="9997422at2759"/>
<sequence length="591" mass="65296">MISKRVFDLCQVHETVSSALAKDPSQAPGDIVKRLYGQEDAGQRTDASDTNDPAASVNPLELALRCGRWGPTEPSTLFLQAFADALSCLDSNPMAGVVSPPLMGSHGIVPLTIVAPLQDIVRHCSNLIVRAEKEVFFITCSWSPSVAQRLIKNALIELSKRAERRGQRVMVKIMYDKPSFGNIFSPHQRVKAKTLTSHSIQLPSPEEVPFLDMEVISLHRLVLGTLHAKFCIVDCKIAAIMSNNIEDNDNMEMMTHLEGPVVESIYDTALITWNNPLVAKPPSPDSLVAEGGSSASTQDLRRLEILDHEQRHNGSQIVSQDGTWPEIPEHTPESPHYDDDIAGEIARMQSCYSNKSDETRLQATNRQLNLAVKNPIQPTGPDIQDGDEVTPYIETFTTEPVPIALVCRPPYGPINSKSLHVPQNEAWLSLIRNARREIFIQTPDLNAGPLMTALADALKRGVEVTYYVCWGYNDTGEMVPGQGGTNEQAARALINGLPPTGPERDLLRIYHYVGKDQDHPIHNSFKSRSCHVKLLIADGVVGIQGSGNQDTQSWFHSQEVNIMVDSYAICQKWRKAIDQNQNTGVFGRVIV</sequence>
<comment type="caution">
    <text evidence="2">The sequence shown here is derived from an EMBL/GenBank/DDBJ whole genome shotgun (WGS) entry which is preliminary data.</text>
</comment>
<proteinExistence type="predicted"/>
<reference evidence="2" key="1">
    <citation type="journal article" date="2021" name="Nat. Commun.">
        <title>Genetic determinants of endophytism in the Arabidopsis root mycobiome.</title>
        <authorList>
            <person name="Mesny F."/>
            <person name="Miyauchi S."/>
            <person name="Thiergart T."/>
            <person name="Pickel B."/>
            <person name="Atanasova L."/>
            <person name="Karlsson M."/>
            <person name="Huettel B."/>
            <person name="Barry K.W."/>
            <person name="Haridas S."/>
            <person name="Chen C."/>
            <person name="Bauer D."/>
            <person name="Andreopoulos W."/>
            <person name="Pangilinan J."/>
            <person name="LaButti K."/>
            <person name="Riley R."/>
            <person name="Lipzen A."/>
            <person name="Clum A."/>
            <person name="Drula E."/>
            <person name="Henrissat B."/>
            <person name="Kohler A."/>
            <person name="Grigoriev I.V."/>
            <person name="Martin F.M."/>
            <person name="Hacquard S."/>
        </authorList>
    </citation>
    <scope>NUCLEOTIDE SEQUENCE</scope>
    <source>
        <strain evidence="2">FSSC 5 MPI-SDFR-AT-0091</strain>
    </source>
</reference>
<feature type="domain" description="PLD phosphodiesterase" evidence="1">
    <location>
        <begin position="222"/>
        <end position="249"/>
    </location>
</feature>
<dbReference type="GO" id="GO:0032049">
    <property type="term" value="P:cardiolipin biosynthetic process"/>
    <property type="evidence" value="ECO:0007669"/>
    <property type="project" value="UniProtKB-ARBA"/>
</dbReference>
<evidence type="ECO:0000259" key="1">
    <source>
        <dbReference type="PROSITE" id="PS50035"/>
    </source>
</evidence>
<evidence type="ECO:0000313" key="2">
    <source>
        <dbReference type="EMBL" id="KAH7253449.1"/>
    </source>
</evidence>
<organism evidence="2 3">
    <name type="scientific">Fusarium solani</name>
    <name type="common">Filamentous fungus</name>
    <dbReference type="NCBI Taxonomy" id="169388"/>
    <lineage>
        <taxon>Eukaryota</taxon>
        <taxon>Fungi</taxon>
        <taxon>Dikarya</taxon>
        <taxon>Ascomycota</taxon>
        <taxon>Pezizomycotina</taxon>
        <taxon>Sordariomycetes</taxon>
        <taxon>Hypocreomycetidae</taxon>
        <taxon>Hypocreales</taxon>
        <taxon>Nectriaceae</taxon>
        <taxon>Fusarium</taxon>
        <taxon>Fusarium solani species complex</taxon>
    </lineage>
</organism>
<keyword evidence="3" id="KW-1185">Reference proteome</keyword>
<dbReference type="InterPro" id="IPR001736">
    <property type="entry name" value="PLipase_D/transphosphatidylase"/>
</dbReference>
<dbReference type="Gene3D" id="3.30.870.10">
    <property type="entry name" value="Endonuclease Chain A"/>
    <property type="match status" value="2"/>
</dbReference>
<dbReference type="GO" id="GO:0030572">
    <property type="term" value="F:phosphatidyltransferase activity"/>
    <property type="evidence" value="ECO:0007669"/>
    <property type="project" value="UniProtKB-ARBA"/>
</dbReference>
<dbReference type="AlphaFoldDB" id="A0A9P9HBI3"/>
<evidence type="ECO:0000313" key="3">
    <source>
        <dbReference type="Proteomes" id="UP000736672"/>
    </source>
</evidence>
<dbReference type="PANTHER" id="PTHR21248">
    <property type="entry name" value="CARDIOLIPIN SYNTHASE"/>
    <property type="match status" value="1"/>
</dbReference>
<dbReference type="PANTHER" id="PTHR21248:SF22">
    <property type="entry name" value="PHOSPHOLIPASE D"/>
    <property type="match status" value="1"/>
</dbReference>
<dbReference type="EMBL" id="JAGTJS010000011">
    <property type="protein sequence ID" value="KAH7253449.1"/>
    <property type="molecule type" value="Genomic_DNA"/>
</dbReference>
<name>A0A9P9HBI3_FUSSL</name>
<dbReference type="PROSITE" id="PS50035">
    <property type="entry name" value="PLD"/>
    <property type="match status" value="1"/>
</dbReference>
<dbReference type="InterPro" id="IPR025202">
    <property type="entry name" value="PLD-like_dom"/>
</dbReference>
<accession>A0A9P9HBI3</accession>
<dbReference type="SUPFAM" id="SSF56024">
    <property type="entry name" value="Phospholipase D/nuclease"/>
    <property type="match status" value="2"/>
</dbReference>
<gene>
    <name evidence="2" type="ORF">B0J15DRAFT_560832</name>
</gene>
<dbReference type="CDD" id="cd00138">
    <property type="entry name" value="PLDc_SF"/>
    <property type="match status" value="1"/>
</dbReference>
<protein>
    <recommendedName>
        <fullName evidence="1">PLD phosphodiesterase domain-containing protein</fullName>
    </recommendedName>
</protein>
<dbReference type="Proteomes" id="UP000736672">
    <property type="component" value="Unassembled WGS sequence"/>
</dbReference>